<evidence type="ECO:0008006" key="3">
    <source>
        <dbReference type="Google" id="ProtNLM"/>
    </source>
</evidence>
<proteinExistence type="predicted"/>
<sequence length="76" mass="8789">MATLSDTIKPNKTYLEAVLRTALLGKTEDEYVDFFLSGLRGRLLKNPRLYRSYGPYWPEIKKLLLERGYGNFGSSR</sequence>
<evidence type="ECO:0000313" key="2">
    <source>
        <dbReference type="Proteomes" id="UP000254159"/>
    </source>
</evidence>
<evidence type="ECO:0000313" key="1">
    <source>
        <dbReference type="EMBL" id="STK05956.1"/>
    </source>
</evidence>
<gene>
    <name evidence="1" type="ORF">NCTC10865_06404</name>
</gene>
<accession>A0A376YJI1</accession>
<dbReference type="Proteomes" id="UP000254159">
    <property type="component" value="Unassembled WGS sequence"/>
</dbReference>
<dbReference type="EMBL" id="UGCD01000004">
    <property type="protein sequence ID" value="STK05956.1"/>
    <property type="molecule type" value="Genomic_DNA"/>
</dbReference>
<organism evidence="1 2">
    <name type="scientific">Escherichia coli</name>
    <dbReference type="NCBI Taxonomy" id="562"/>
    <lineage>
        <taxon>Bacteria</taxon>
        <taxon>Pseudomonadati</taxon>
        <taxon>Pseudomonadota</taxon>
        <taxon>Gammaproteobacteria</taxon>
        <taxon>Enterobacterales</taxon>
        <taxon>Enterobacteriaceae</taxon>
        <taxon>Escherichia</taxon>
    </lineage>
</organism>
<dbReference type="AlphaFoldDB" id="A0A376YJI1"/>
<reference evidence="1 2" key="1">
    <citation type="submission" date="2018-06" db="EMBL/GenBank/DDBJ databases">
        <authorList>
            <consortium name="Pathogen Informatics"/>
            <person name="Doyle S."/>
        </authorList>
    </citation>
    <scope>NUCLEOTIDE SEQUENCE [LARGE SCALE GENOMIC DNA]</scope>
    <source>
        <strain evidence="1 2">NCTC10865</strain>
    </source>
</reference>
<name>A0A376YJI1_ECOLX</name>
<protein>
    <recommendedName>
        <fullName evidence="3">Peptide-binding protein</fullName>
    </recommendedName>
</protein>